<gene>
    <name evidence="4" type="ORF">J2W55_000959</name>
</gene>
<keyword evidence="1" id="KW-0812">Transmembrane</keyword>
<keyword evidence="5" id="KW-1185">Reference proteome</keyword>
<dbReference type="PANTHER" id="PTHR30273:SF2">
    <property type="entry name" value="PROTEIN FECR"/>
    <property type="match status" value="1"/>
</dbReference>
<sequence length="355" mass="40538">MNQDTLWILVGKKLNNEATPEELHQLEMLLKQPWANVYSIQILEAMWRQNPDELPRFIPGKLQQKWDKLEYKLDTRDSASGHNPVNEAGILATNTKRRFIPVTVAAACLVFGLLSFFYWKNYYGNYDVRTYQITAPRGNVSKIVLPDGTKVWLNAGSKIVYKTNYGNKCRRIQLTGEAFFDVVKDSEHPFIVTTAAMQIKVLGTAFNVRSYADDNVAETSLIRGRIELTPASNPDHVIILKPSEKLTIPNRGRFHSDQNNALITLSALHTAKNDSLPSEAQWLENKLVFDNEYFDEVAKKMERWYSVSISFKNEQLKQKRFSGKFTKESLSTALEALKATSDFNFLIDNGNVTIY</sequence>
<feature type="transmembrane region" description="Helical" evidence="1">
    <location>
        <begin position="99"/>
        <end position="119"/>
    </location>
</feature>
<dbReference type="InterPro" id="IPR032508">
    <property type="entry name" value="FecR_C"/>
</dbReference>
<dbReference type="InterPro" id="IPR006860">
    <property type="entry name" value="FecR"/>
</dbReference>
<reference evidence="4 5" key="1">
    <citation type="submission" date="2023-07" db="EMBL/GenBank/DDBJ databases">
        <title>Sorghum-associated microbial communities from plants grown in Nebraska, USA.</title>
        <authorList>
            <person name="Schachtman D."/>
        </authorList>
    </citation>
    <scope>NUCLEOTIDE SEQUENCE [LARGE SCALE GENOMIC DNA]</scope>
    <source>
        <strain evidence="4 5">3262</strain>
    </source>
</reference>
<dbReference type="Gene3D" id="3.55.50.30">
    <property type="match status" value="1"/>
</dbReference>
<dbReference type="PANTHER" id="PTHR30273">
    <property type="entry name" value="PERIPLASMIC SIGNAL SENSOR AND SIGMA FACTOR ACTIVATOR FECR-RELATED"/>
    <property type="match status" value="1"/>
</dbReference>
<dbReference type="Pfam" id="PF04773">
    <property type="entry name" value="FecR"/>
    <property type="match status" value="1"/>
</dbReference>
<evidence type="ECO:0000259" key="3">
    <source>
        <dbReference type="Pfam" id="PF16344"/>
    </source>
</evidence>
<evidence type="ECO:0000313" key="4">
    <source>
        <dbReference type="EMBL" id="MDR6941131.1"/>
    </source>
</evidence>
<evidence type="ECO:0000313" key="5">
    <source>
        <dbReference type="Proteomes" id="UP001247620"/>
    </source>
</evidence>
<comment type="caution">
    <text evidence="4">The sequence shown here is derived from an EMBL/GenBank/DDBJ whole genome shotgun (WGS) entry which is preliminary data.</text>
</comment>
<keyword evidence="1" id="KW-0472">Membrane</keyword>
<dbReference type="InterPro" id="IPR012373">
    <property type="entry name" value="Ferrdict_sens_TM"/>
</dbReference>
<dbReference type="RefSeq" id="WP_310092526.1">
    <property type="nucleotide sequence ID" value="NZ_JAVDUU010000001.1"/>
</dbReference>
<proteinExistence type="predicted"/>
<dbReference type="Proteomes" id="UP001247620">
    <property type="component" value="Unassembled WGS sequence"/>
</dbReference>
<name>A0ABU1T8E8_9SPHI</name>
<protein>
    <submittedName>
        <fullName evidence="4">Ferric-dicitrate binding protein FerR (Iron transport regulator)</fullName>
    </submittedName>
</protein>
<evidence type="ECO:0000259" key="2">
    <source>
        <dbReference type="Pfam" id="PF04773"/>
    </source>
</evidence>
<dbReference type="EMBL" id="JAVDUU010000001">
    <property type="protein sequence ID" value="MDR6941131.1"/>
    <property type="molecule type" value="Genomic_DNA"/>
</dbReference>
<dbReference type="PIRSF" id="PIRSF018266">
    <property type="entry name" value="FecR"/>
    <property type="match status" value="1"/>
</dbReference>
<organism evidence="4 5">
    <name type="scientific">Mucilaginibacter pocheonensis</name>
    <dbReference type="NCBI Taxonomy" id="398050"/>
    <lineage>
        <taxon>Bacteria</taxon>
        <taxon>Pseudomonadati</taxon>
        <taxon>Bacteroidota</taxon>
        <taxon>Sphingobacteriia</taxon>
        <taxon>Sphingobacteriales</taxon>
        <taxon>Sphingobacteriaceae</taxon>
        <taxon>Mucilaginibacter</taxon>
    </lineage>
</organism>
<evidence type="ECO:0000256" key="1">
    <source>
        <dbReference type="SAM" id="Phobius"/>
    </source>
</evidence>
<feature type="domain" description="FecR protein" evidence="2">
    <location>
        <begin position="133"/>
        <end position="227"/>
    </location>
</feature>
<feature type="domain" description="Protein FecR C-terminal" evidence="3">
    <location>
        <begin position="286"/>
        <end position="354"/>
    </location>
</feature>
<accession>A0ABU1T8E8</accession>
<keyword evidence="1" id="KW-1133">Transmembrane helix</keyword>
<dbReference type="Gene3D" id="2.60.120.1440">
    <property type="match status" value="1"/>
</dbReference>
<dbReference type="Pfam" id="PF16344">
    <property type="entry name" value="FecR_C"/>
    <property type="match status" value="1"/>
</dbReference>